<comment type="similarity">
    <text evidence="2">Belongs to the CbiQ family.</text>
</comment>
<evidence type="ECO:0000256" key="1">
    <source>
        <dbReference type="ARBA" id="ARBA00004141"/>
    </source>
</evidence>
<keyword evidence="5 6" id="KW-0472">Membrane</keyword>
<feature type="transmembrane region" description="Helical" evidence="6">
    <location>
        <begin position="23"/>
        <end position="53"/>
    </location>
</feature>
<organism evidence="7 8">
    <name type="scientific">Tabrizicola piscis</name>
    <dbReference type="NCBI Taxonomy" id="2494374"/>
    <lineage>
        <taxon>Bacteria</taxon>
        <taxon>Pseudomonadati</taxon>
        <taxon>Pseudomonadota</taxon>
        <taxon>Alphaproteobacteria</taxon>
        <taxon>Rhodobacterales</taxon>
        <taxon>Paracoccaceae</taxon>
        <taxon>Tabrizicola</taxon>
    </lineage>
</organism>
<dbReference type="CDD" id="cd16914">
    <property type="entry name" value="EcfT"/>
    <property type="match status" value="1"/>
</dbReference>
<name>A0A3S8U4N8_9RHOB</name>
<comment type="subcellular location">
    <subcellularLocation>
        <location evidence="1">Membrane</location>
        <topology evidence="1">Multi-pass membrane protein</topology>
    </subcellularLocation>
</comment>
<sequence>MLTLTSPVEIWAHRLPAGLKLGLLALATTGLFALTSPLPLAVFAAATGALYLSGGASFATTGLRLLRPLWPFVLIVGLWHLWTGEPAQGVAILLRMLTAVALANFVTMTTRLSDMIGVFQSLARPLQAFGLSPRRLAIAMALVIRFIPVMLDRLGQITQSWAARSPRRPRWRVLVPTTLAALDDADRAAEALRARGGAG</sequence>
<evidence type="ECO:0000256" key="3">
    <source>
        <dbReference type="ARBA" id="ARBA00022692"/>
    </source>
</evidence>
<accession>A0A3S8U4N8</accession>
<gene>
    <name evidence="7" type="ORF">EI545_06490</name>
</gene>
<evidence type="ECO:0000313" key="8">
    <source>
        <dbReference type="Proteomes" id="UP000282002"/>
    </source>
</evidence>
<reference evidence="7 8" key="1">
    <citation type="submission" date="2018-12" db="EMBL/GenBank/DDBJ databases">
        <title>Complete genome sequencing of Tabrizicola sp. K13M18.</title>
        <authorList>
            <person name="Bae J.-W."/>
        </authorList>
    </citation>
    <scope>NUCLEOTIDE SEQUENCE [LARGE SCALE GENOMIC DNA]</scope>
    <source>
        <strain evidence="7 8">K13M18</strain>
    </source>
</reference>
<dbReference type="InterPro" id="IPR003339">
    <property type="entry name" value="ABC/ECF_trnsptr_transmembrane"/>
</dbReference>
<keyword evidence="8" id="KW-1185">Reference proteome</keyword>
<evidence type="ECO:0000256" key="5">
    <source>
        <dbReference type="ARBA" id="ARBA00023136"/>
    </source>
</evidence>
<dbReference type="Proteomes" id="UP000282002">
    <property type="component" value="Chromosome"/>
</dbReference>
<evidence type="ECO:0000256" key="2">
    <source>
        <dbReference type="ARBA" id="ARBA00008564"/>
    </source>
</evidence>
<dbReference type="GO" id="GO:0005886">
    <property type="term" value="C:plasma membrane"/>
    <property type="evidence" value="ECO:0007669"/>
    <property type="project" value="UniProtKB-ARBA"/>
</dbReference>
<dbReference type="KEGG" id="taw:EI545_06490"/>
<protein>
    <submittedName>
        <fullName evidence="7">Energy-coupling factor transporter transmembrane protein EcfT</fullName>
    </submittedName>
</protein>
<feature type="transmembrane region" description="Helical" evidence="6">
    <location>
        <begin position="88"/>
        <end position="106"/>
    </location>
</feature>
<proteinExistence type="inferred from homology"/>
<keyword evidence="3 6" id="KW-0812">Transmembrane</keyword>
<evidence type="ECO:0000256" key="4">
    <source>
        <dbReference type="ARBA" id="ARBA00022989"/>
    </source>
</evidence>
<keyword evidence="4 6" id="KW-1133">Transmembrane helix</keyword>
<dbReference type="OrthoDB" id="5868344at2"/>
<dbReference type="AlphaFoldDB" id="A0A3S8U4N8"/>
<dbReference type="Pfam" id="PF02361">
    <property type="entry name" value="CbiQ"/>
    <property type="match status" value="1"/>
</dbReference>
<feature type="transmembrane region" description="Helical" evidence="6">
    <location>
        <begin position="65"/>
        <end position="82"/>
    </location>
</feature>
<evidence type="ECO:0000313" key="7">
    <source>
        <dbReference type="EMBL" id="AZL58510.1"/>
    </source>
</evidence>
<dbReference type="RefSeq" id="WP_125324711.1">
    <property type="nucleotide sequence ID" value="NZ_CP034328.1"/>
</dbReference>
<dbReference type="EMBL" id="CP034328">
    <property type="protein sequence ID" value="AZL58510.1"/>
    <property type="molecule type" value="Genomic_DNA"/>
</dbReference>
<evidence type="ECO:0000256" key="6">
    <source>
        <dbReference type="SAM" id="Phobius"/>
    </source>
</evidence>